<dbReference type="PANTHER" id="PTHR42956">
    <property type="entry name" value="NITROGENASE IRON-MOLYBDENUM COFACTOR BIOSYNTHESIS PROTEIN NIFE"/>
    <property type="match status" value="1"/>
</dbReference>
<dbReference type="AlphaFoldDB" id="A0A2K2FS68"/>
<dbReference type="Gene3D" id="3.40.50.1980">
    <property type="entry name" value="Nitrogenase molybdenum iron protein domain"/>
    <property type="match status" value="1"/>
</dbReference>
<keyword evidence="3" id="KW-1185">Reference proteome</keyword>
<reference evidence="2 3" key="1">
    <citation type="submission" date="2017-06" db="EMBL/GenBank/DDBJ databases">
        <title>Investigating the central metabolism of Clostridium thermosuccinogenes.</title>
        <authorList>
            <person name="Koendjbiharie J.G."/>
            <person name="van Kranenburg R."/>
        </authorList>
    </citation>
    <scope>NUCLEOTIDE SEQUENCE [LARGE SCALE GENOMIC DNA]</scope>
    <source>
        <strain evidence="2 3">DSM 5806</strain>
    </source>
</reference>
<dbReference type="SUPFAM" id="SSF53807">
    <property type="entry name" value="Helical backbone' metal receptor"/>
    <property type="match status" value="1"/>
</dbReference>
<dbReference type="GO" id="GO:0016491">
    <property type="term" value="F:oxidoreductase activity"/>
    <property type="evidence" value="ECO:0007669"/>
    <property type="project" value="InterPro"/>
</dbReference>
<name>A0A2K2FS68_9CLOT</name>
<dbReference type="Proteomes" id="UP000236151">
    <property type="component" value="Unassembled WGS sequence"/>
</dbReference>
<accession>A0A2K2FS68</accession>
<dbReference type="Pfam" id="PF00148">
    <property type="entry name" value="Oxidored_nitro"/>
    <property type="match status" value="1"/>
</dbReference>
<dbReference type="OrthoDB" id="9767044at2"/>
<evidence type="ECO:0000313" key="2">
    <source>
        <dbReference type="EMBL" id="PNU01622.1"/>
    </source>
</evidence>
<comment type="caution">
    <text evidence="2">The sequence shown here is derived from an EMBL/GenBank/DDBJ whole genome shotgun (WGS) entry which is preliminary data.</text>
</comment>
<proteinExistence type="predicted"/>
<protein>
    <submittedName>
        <fullName evidence="2">Nitrogenase</fullName>
    </submittedName>
</protein>
<dbReference type="PANTHER" id="PTHR42956:SF1">
    <property type="entry name" value="NITROGENASE IRON-MOLYBDENUM COFACTOR BIOSYNTHESIS PROTEIN NIFE"/>
    <property type="match status" value="1"/>
</dbReference>
<organism evidence="2 3">
    <name type="scientific">Clostridium thermosuccinogenes</name>
    <dbReference type="NCBI Taxonomy" id="84032"/>
    <lineage>
        <taxon>Bacteria</taxon>
        <taxon>Bacillati</taxon>
        <taxon>Bacillota</taxon>
        <taxon>Clostridia</taxon>
        <taxon>Eubacteriales</taxon>
        <taxon>Clostridiaceae</taxon>
        <taxon>Clostridium</taxon>
    </lineage>
</organism>
<dbReference type="InterPro" id="IPR049939">
    <property type="entry name" value="NifE-like"/>
</dbReference>
<sequence>MNYLNAKSAPAREDRLKANIAFGGTCADIKNRIKEGCFSGKGCLNLADRRFTQTQGCQFTLSLAILNTLRNAVIIMHAPIGCGACSINNVGVNQTLKRLRDPLAEGVIWLSTNLDEADVITGGERKLREAVLFADREFRPETIIVANGCVPALIGDDIDSILADLDAQTAASIVPIHCEGFKTKVMATAYDAVYHGILKKYVKKPDRREYIAEPDIEKIKEQYRISRNVNVLNVGSMSRQDELELQRLLNAIGLNVTFIPCYAEPEDFEYSLESSLNVSICGTHDDYFVEHLKEKYNIPFLVDTIPIGRKNTDRWILKIAEHFGFEEEARRLIELENKLLDESLEPFRRTLSGKSAFLAGGEVRIIATAEILQDLGMKVIGFKAHHFDQFIEPIFDALENIDDVLIDVATNQPFEQSNLLNRLKPDVLIAHVGGNNIAAKHGIPILPLFGPSYNYMGYSGVYEVARRLNMVVRNYQFNKKLSQYTRLPFKKEWYQKDPFTYIKNPDAV</sequence>
<evidence type="ECO:0000313" key="3">
    <source>
        <dbReference type="Proteomes" id="UP000236151"/>
    </source>
</evidence>
<dbReference type="Gene3D" id="3.40.50.12380">
    <property type="entry name" value="Nitrogenase MoFe cofactor biosynthesis protein NifE, C-terminal"/>
    <property type="match status" value="1"/>
</dbReference>
<dbReference type="InterPro" id="IPR000510">
    <property type="entry name" value="Nase/OxRdtase_comp1"/>
</dbReference>
<evidence type="ECO:0000259" key="1">
    <source>
        <dbReference type="Pfam" id="PF00148"/>
    </source>
</evidence>
<feature type="domain" description="Nitrogenase/oxidoreductase component 1" evidence="1">
    <location>
        <begin position="57"/>
        <end position="470"/>
    </location>
</feature>
<gene>
    <name evidence="2" type="ORF">CDQ84_01040</name>
</gene>
<dbReference type="RefSeq" id="WP_103079851.1">
    <property type="nucleotide sequence ID" value="NZ_CP021850.1"/>
</dbReference>
<dbReference type="KEGG" id="cthd:CDO33_17025"/>
<dbReference type="EMBL" id="NIOJ01000001">
    <property type="protein sequence ID" value="PNU01622.1"/>
    <property type="molecule type" value="Genomic_DNA"/>
</dbReference>